<feature type="compositionally biased region" description="Polar residues" evidence="1">
    <location>
        <begin position="197"/>
        <end position="209"/>
    </location>
</feature>
<gene>
    <name evidence="2" type="ORF">K466DRAFT_580009</name>
</gene>
<dbReference type="EMBL" id="ML210969">
    <property type="protein sequence ID" value="TFK94402.1"/>
    <property type="molecule type" value="Genomic_DNA"/>
</dbReference>
<accession>A0A5C3PXU4</accession>
<feature type="region of interest" description="Disordered" evidence="1">
    <location>
        <begin position="1"/>
        <end position="24"/>
    </location>
</feature>
<feature type="region of interest" description="Disordered" evidence="1">
    <location>
        <begin position="197"/>
        <end position="216"/>
    </location>
</feature>
<protein>
    <submittedName>
        <fullName evidence="2">Uncharacterized protein</fullName>
    </submittedName>
</protein>
<reference evidence="2 3" key="1">
    <citation type="journal article" date="2019" name="Nat. Ecol. Evol.">
        <title>Megaphylogeny resolves global patterns of mushroom evolution.</title>
        <authorList>
            <person name="Varga T."/>
            <person name="Krizsan K."/>
            <person name="Foldi C."/>
            <person name="Dima B."/>
            <person name="Sanchez-Garcia M."/>
            <person name="Sanchez-Ramirez S."/>
            <person name="Szollosi G.J."/>
            <person name="Szarkandi J.G."/>
            <person name="Papp V."/>
            <person name="Albert L."/>
            <person name="Andreopoulos W."/>
            <person name="Angelini C."/>
            <person name="Antonin V."/>
            <person name="Barry K.W."/>
            <person name="Bougher N.L."/>
            <person name="Buchanan P."/>
            <person name="Buyck B."/>
            <person name="Bense V."/>
            <person name="Catcheside P."/>
            <person name="Chovatia M."/>
            <person name="Cooper J."/>
            <person name="Damon W."/>
            <person name="Desjardin D."/>
            <person name="Finy P."/>
            <person name="Geml J."/>
            <person name="Haridas S."/>
            <person name="Hughes K."/>
            <person name="Justo A."/>
            <person name="Karasinski D."/>
            <person name="Kautmanova I."/>
            <person name="Kiss B."/>
            <person name="Kocsube S."/>
            <person name="Kotiranta H."/>
            <person name="LaButti K.M."/>
            <person name="Lechner B.E."/>
            <person name="Liimatainen K."/>
            <person name="Lipzen A."/>
            <person name="Lukacs Z."/>
            <person name="Mihaltcheva S."/>
            <person name="Morgado L.N."/>
            <person name="Niskanen T."/>
            <person name="Noordeloos M.E."/>
            <person name="Ohm R.A."/>
            <person name="Ortiz-Santana B."/>
            <person name="Ovrebo C."/>
            <person name="Racz N."/>
            <person name="Riley R."/>
            <person name="Savchenko A."/>
            <person name="Shiryaev A."/>
            <person name="Soop K."/>
            <person name="Spirin V."/>
            <person name="Szebenyi C."/>
            <person name="Tomsovsky M."/>
            <person name="Tulloss R.E."/>
            <person name="Uehling J."/>
            <person name="Grigoriev I.V."/>
            <person name="Vagvolgyi C."/>
            <person name="Papp T."/>
            <person name="Martin F.M."/>
            <person name="Miettinen O."/>
            <person name="Hibbett D.S."/>
            <person name="Nagy L.G."/>
        </authorList>
    </citation>
    <scope>NUCLEOTIDE SEQUENCE [LARGE SCALE GENOMIC DNA]</scope>
    <source>
        <strain evidence="2 3">HHB13444</strain>
    </source>
</reference>
<evidence type="ECO:0000313" key="3">
    <source>
        <dbReference type="Proteomes" id="UP000308197"/>
    </source>
</evidence>
<dbReference type="Proteomes" id="UP000308197">
    <property type="component" value="Unassembled WGS sequence"/>
</dbReference>
<sequence>MHRAVDLPTGLQPDWELQSDQSDDTELRSIPDSLVILQSLRQSRSRWITSTFPKFSARTRGTKVAEVIPPPHTIKAHGKYDLTIGPHVFSNTAIYEVHYLPEAETFTSIGPSTHISTQTTAGSPSFPTVAAQQVSAPIVNIPSMSYVTPALSAQVALASQSNPTLANLLNAVINRTATDDQVKTLGLLVQSMGNVQQLGPSQPSSTALPTDTRAGSPKPFDIVLEFHERPADRWIFPRGDVVCERRGVAQDLFARSSDVTITTSLPFAGTASQDPSAADDQQAELQPPEVGSLCFSRVPQHLWDLFMLWAGGPAKVEESRTALAELVKKAAPRSYLQHRLPEGELLSEVQAAVAPSYTMKSIKPAGADSTRAKRKSVSRKATLVSDGLSSPAEKTALVKRRQSLKAKTSAPPPIACHACGQTDVPLMMGGRYCRTCIDAGKTVAEIPQLVPRATNFSEAPASALGPPVSLSQSLTNVPVVASPPAIATQPSTALIAEVSDHHANPTTVVPPPGS</sequence>
<evidence type="ECO:0000313" key="2">
    <source>
        <dbReference type="EMBL" id="TFK94402.1"/>
    </source>
</evidence>
<organism evidence="2 3">
    <name type="scientific">Polyporus arcularius HHB13444</name>
    <dbReference type="NCBI Taxonomy" id="1314778"/>
    <lineage>
        <taxon>Eukaryota</taxon>
        <taxon>Fungi</taxon>
        <taxon>Dikarya</taxon>
        <taxon>Basidiomycota</taxon>
        <taxon>Agaricomycotina</taxon>
        <taxon>Agaricomycetes</taxon>
        <taxon>Polyporales</taxon>
        <taxon>Polyporaceae</taxon>
        <taxon>Polyporus</taxon>
    </lineage>
</organism>
<name>A0A5C3PXU4_9APHY</name>
<keyword evidence="3" id="KW-1185">Reference proteome</keyword>
<feature type="region of interest" description="Disordered" evidence="1">
    <location>
        <begin position="364"/>
        <end position="386"/>
    </location>
</feature>
<proteinExistence type="predicted"/>
<evidence type="ECO:0000256" key="1">
    <source>
        <dbReference type="SAM" id="MobiDB-lite"/>
    </source>
</evidence>
<dbReference type="InParanoid" id="A0A5C3PXU4"/>
<dbReference type="AlphaFoldDB" id="A0A5C3PXU4"/>